<dbReference type="Proteomes" id="UP000623010">
    <property type="component" value="Unassembled WGS sequence"/>
</dbReference>
<dbReference type="GO" id="GO:0003677">
    <property type="term" value="F:DNA binding"/>
    <property type="evidence" value="ECO:0007669"/>
    <property type="project" value="UniProtKB-UniRule"/>
</dbReference>
<evidence type="ECO:0000313" key="7">
    <source>
        <dbReference type="EMBL" id="GGZ70578.1"/>
    </source>
</evidence>
<dbReference type="InterPro" id="IPR058852">
    <property type="entry name" value="HTH_77"/>
</dbReference>
<feature type="compositionally biased region" description="Low complexity" evidence="5">
    <location>
        <begin position="277"/>
        <end position="330"/>
    </location>
</feature>
<dbReference type="Gene3D" id="1.10.10.10">
    <property type="entry name" value="Winged helix-like DNA-binding domain superfamily/Winged helix DNA-binding domain"/>
    <property type="match status" value="1"/>
</dbReference>
<protein>
    <recommendedName>
        <fullName evidence="6">OmpR/PhoB-type domain-containing protein</fullName>
    </recommendedName>
</protein>
<evidence type="ECO:0000259" key="6">
    <source>
        <dbReference type="PROSITE" id="PS51755"/>
    </source>
</evidence>
<dbReference type="GO" id="GO:0006355">
    <property type="term" value="P:regulation of DNA-templated transcription"/>
    <property type="evidence" value="ECO:0007669"/>
    <property type="project" value="InterPro"/>
</dbReference>
<sequence>MDRVRYRILGTTQALRPDGTPLPVGGARLRALLTVLALRAGRTVPASVLVEEVWDADPPADATGALQALVGRLRRALGAAAVVSAPGGYRLAAAPDDVDLHRFERLAGEGLRALADGDPAKAAVVLDDALALWRTPVLADLPDRAAEAARWETRHLDVRRARLAAALALGDADQALPELTALCDTHPFDEPLQALRLRALRDTGRAAEALAAYEDVRRLLADRLGSDPGPELRALHAELLHPGRAGDGAAAGGVPGGATGGGRAVPDGVAPDGAAPTRAGAGTWPTRAGTAPAGTPGPATGPGAPSPAREPAAAPADPATPAGPANDAGPLPAPDRHGAPSSAAPYPAATTPPAATPGPPAPAPPAPAPPPGNLRARLTSFVGREADIEAIRGDLATARLVTLLGPGGAGKTRLSQEAAEAVRHTARDGVWLAELAPVDDPTAVPEAVLTAIGARETVLHGAGAEEMRAVTERIDDPVERLVEHCARRRMLLILDNCEHVVEAAARLAEELLARCPGVTVLATSRAPLGVPGELLRPVEPLPEPVALRLFAERGAAARPGFRVEDDPEACAEICRRLDGLPLAIELAAARLRMLTPRQIADRLDDRFRLLTSGSRTVLPRQQTLRAVVDWSWDLLDEDEREVLRRLSVFARGCDLAAAEVVCGPAALEAIGSLVDKSLVVAAPGPDGGMRYRLLETVAEYAAERLDETGTRPEAERAHLTYYRELARTTDPLLRGSGQRAAIARIETEYENLRTALRRAVAARDEQEVLCLVLSLAWYWQMRDLRLEARHWSRAAIGLGPDPFAEPLRRPVPLYERCTDFPPPLTGDLLDEARRGVHLVHLACAETELDAWQTPEAQEKLRLIARTYEPGMPQTCRAPGMLWWYAVMLTADMDRLREIVDASVATCRATPGYEWELGVCLQMRANILANRSEWAGDAARDAQEALEIFQRLGDAWGTAEALAARAEAHERRGAYPRAADDYRAAMEYAERLGARAQKALLTARLASVLLESGDTEQGERLLREVLAHQDSRHNEAMPAARLFLAGLLALTGRTGEAREQIRRLREDFAAVAFVVFEVFVLGTEAWIEAADERWEEALRCVRQALQRAGDPLSRALEPHMRSLYLAMAAWIMAAAADGERRARDAARCLGAAEAPLPPSHVAGRLERVVRERARTALRAVLGEEEFDAAYAEGAGLSPQEAAALV</sequence>
<dbReference type="PRINTS" id="PR00364">
    <property type="entry name" value="DISEASERSIST"/>
</dbReference>
<feature type="compositionally biased region" description="Gly residues" evidence="5">
    <location>
        <begin position="246"/>
        <end position="263"/>
    </location>
</feature>
<keyword evidence="3 4" id="KW-0238">DNA-binding</keyword>
<evidence type="ECO:0000256" key="4">
    <source>
        <dbReference type="PROSITE-ProRule" id="PRU01091"/>
    </source>
</evidence>
<keyword evidence="2" id="KW-0902">Two-component regulatory system</keyword>
<dbReference type="InterPro" id="IPR011990">
    <property type="entry name" value="TPR-like_helical_dom_sf"/>
</dbReference>
<dbReference type="AlphaFoldDB" id="A0A918V5E4"/>
<dbReference type="Gene3D" id="3.40.50.300">
    <property type="entry name" value="P-loop containing nucleotide triphosphate hydrolases"/>
    <property type="match status" value="1"/>
</dbReference>
<dbReference type="InterPro" id="IPR027417">
    <property type="entry name" value="P-loop_NTPase"/>
</dbReference>
<dbReference type="PANTHER" id="PTHR47691:SF3">
    <property type="entry name" value="HTH-TYPE TRANSCRIPTIONAL REGULATOR RV0890C-RELATED"/>
    <property type="match status" value="1"/>
</dbReference>
<evidence type="ECO:0000256" key="5">
    <source>
        <dbReference type="SAM" id="MobiDB-lite"/>
    </source>
</evidence>
<feature type="region of interest" description="Disordered" evidence="5">
    <location>
        <begin position="246"/>
        <end position="376"/>
    </location>
</feature>
<feature type="compositionally biased region" description="Low complexity" evidence="5">
    <location>
        <begin position="339"/>
        <end position="353"/>
    </location>
</feature>
<dbReference type="Pfam" id="PF25872">
    <property type="entry name" value="HTH_77"/>
    <property type="match status" value="1"/>
</dbReference>
<dbReference type="GO" id="GO:0000160">
    <property type="term" value="P:phosphorelay signal transduction system"/>
    <property type="evidence" value="ECO:0007669"/>
    <property type="project" value="UniProtKB-KW"/>
</dbReference>
<feature type="compositionally biased region" description="Pro residues" evidence="5">
    <location>
        <begin position="354"/>
        <end position="372"/>
    </location>
</feature>
<dbReference type="SUPFAM" id="SSF52540">
    <property type="entry name" value="P-loop containing nucleoside triphosphate hydrolases"/>
    <property type="match status" value="1"/>
</dbReference>
<dbReference type="SMART" id="SM00028">
    <property type="entry name" value="TPR"/>
    <property type="match status" value="3"/>
</dbReference>
<feature type="DNA-binding region" description="OmpR/PhoB-type" evidence="4">
    <location>
        <begin position="1"/>
        <end position="115"/>
    </location>
</feature>
<evidence type="ECO:0000256" key="3">
    <source>
        <dbReference type="ARBA" id="ARBA00023125"/>
    </source>
</evidence>
<dbReference type="PANTHER" id="PTHR47691">
    <property type="entry name" value="REGULATOR-RELATED"/>
    <property type="match status" value="1"/>
</dbReference>
<dbReference type="InterPro" id="IPR019734">
    <property type="entry name" value="TPR_rpt"/>
</dbReference>
<dbReference type="SUPFAM" id="SSF48452">
    <property type="entry name" value="TPR-like"/>
    <property type="match status" value="2"/>
</dbReference>
<dbReference type="RefSeq" id="WP_190055582.1">
    <property type="nucleotide sequence ID" value="NZ_BMWH01000001.1"/>
</dbReference>
<name>A0A918V5E4_9ACTN</name>
<dbReference type="Pfam" id="PF03704">
    <property type="entry name" value="BTAD"/>
    <property type="match status" value="1"/>
</dbReference>
<dbReference type="InterPro" id="IPR005158">
    <property type="entry name" value="BTAD"/>
</dbReference>
<feature type="domain" description="OmpR/PhoB-type" evidence="6">
    <location>
        <begin position="1"/>
        <end position="115"/>
    </location>
</feature>
<dbReference type="SUPFAM" id="SSF46894">
    <property type="entry name" value="C-terminal effector domain of the bipartite response regulators"/>
    <property type="match status" value="1"/>
</dbReference>
<reference evidence="7" key="2">
    <citation type="submission" date="2020-09" db="EMBL/GenBank/DDBJ databases">
        <authorList>
            <person name="Sun Q."/>
            <person name="Ohkuma M."/>
        </authorList>
    </citation>
    <scope>NUCLEOTIDE SEQUENCE</scope>
    <source>
        <strain evidence="7">JCM 5016</strain>
    </source>
</reference>
<proteinExistence type="inferred from homology"/>
<gene>
    <name evidence="7" type="ORF">GCM10010389_05060</name>
</gene>
<dbReference type="Pfam" id="PF00486">
    <property type="entry name" value="Trans_reg_C"/>
    <property type="match status" value="1"/>
</dbReference>
<reference evidence="7" key="1">
    <citation type="journal article" date="2014" name="Int. J. Syst. Evol. Microbiol.">
        <title>Complete genome sequence of Corynebacterium casei LMG S-19264T (=DSM 44701T), isolated from a smear-ripened cheese.</title>
        <authorList>
            <consortium name="US DOE Joint Genome Institute (JGI-PGF)"/>
            <person name="Walter F."/>
            <person name="Albersmeier A."/>
            <person name="Kalinowski J."/>
            <person name="Ruckert C."/>
        </authorList>
    </citation>
    <scope>NUCLEOTIDE SEQUENCE</scope>
    <source>
        <strain evidence="7">JCM 5016</strain>
    </source>
</reference>
<accession>A0A918V5E4</accession>
<keyword evidence="8" id="KW-1185">Reference proteome</keyword>
<dbReference type="EMBL" id="BMWH01000001">
    <property type="protein sequence ID" value="GGZ70578.1"/>
    <property type="molecule type" value="Genomic_DNA"/>
</dbReference>
<comment type="caution">
    <text evidence="7">The sequence shown here is derived from an EMBL/GenBank/DDBJ whole genome shotgun (WGS) entry which is preliminary data.</text>
</comment>
<dbReference type="InterPro" id="IPR036388">
    <property type="entry name" value="WH-like_DNA-bd_sf"/>
</dbReference>
<dbReference type="SMART" id="SM00862">
    <property type="entry name" value="Trans_reg_C"/>
    <property type="match status" value="1"/>
</dbReference>
<evidence type="ECO:0000256" key="2">
    <source>
        <dbReference type="ARBA" id="ARBA00023012"/>
    </source>
</evidence>
<evidence type="ECO:0000256" key="1">
    <source>
        <dbReference type="ARBA" id="ARBA00005820"/>
    </source>
</evidence>
<dbReference type="PROSITE" id="PS51755">
    <property type="entry name" value="OMPR_PHOB"/>
    <property type="match status" value="1"/>
</dbReference>
<dbReference type="CDD" id="cd15831">
    <property type="entry name" value="BTAD"/>
    <property type="match status" value="1"/>
</dbReference>
<dbReference type="Gene3D" id="1.25.40.10">
    <property type="entry name" value="Tetratricopeptide repeat domain"/>
    <property type="match status" value="2"/>
</dbReference>
<organism evidence="7 8">
    <name type="scientific">Streptomyces echinoruber</name>
    <dbReference type="NCBI Taxonomy" id="68898"/>
    <lineage>
        <taxon>Bacteria</taxon>
        <taxon>Bacillati</taxon>
        <taxon>Actinomycetota</taxon>
        <taxon>Actinomycetes</taxon>
        <taxon>Kitasatosporales</taxon>
        <taxon>Streptomycetaceae</taxon>
        <taxon>Streptomyces</taxon>
    </lineage>
</organism>
<dbReference type="InterPro" id="IPR001867">
    <property type="entry name" value="OmpR/PhoB-type_DNA-bd"/>
</dbReference>
<evidence type="ECO:0000313" key="8">
    <source>
        <dbReference type="Proteomes" id="UP000623010"/>
    </source>
</evidence>
<dbReference type="SMART" id="SM01043">
    <property type="entry name" value="BTAD"/>
    <property type="match status" value="1"/>
</dbReference>
<comment type="similarity">
    <text evidence="1">Belongs to the AfsR/DnrI/RedD regulatory family.</text>
</comment>
<dbReference type="InterPro" id="IPR016032">
    <property type="entry name" value="Sig_transdc_resp-reg_C-effctor"/>
</dbReference>